<dbReference type="SUPFAM" id="SSF56300">
    <property type="entry name" value="Metallo-dependent phosphatases"/>
    <property type="match status" value="1"/>
</dbReference>
<dbReference type="AlphaFoldDB" id="A0A7M2RI39"/>
<gene>
    <name evidence="4" type="primary">yfcE</name>
    <name evidence="4" type="ORF">INP51_03305</name>
</gene>
<dbReference type="CDD" id="cd00841">
    <property type="entry name" value="MPP_YfcE"/>
    <property type="match status" value="1"/>
</dbReference>
<evidence type="ECO:0000256" key="2">
    <source>
        <dbReference type="RuleBase" id="RU362039"/>
    </source>
</evidence>
<dbReference type="Proteomes" id="UP000593601">
    <property type="component" value="Chromosome"/>
</dbReference>
<comment type="similarity">
    <text evidence="1 2">Belongs to the metallophosphoesterase superfamily. YfcE family.</text>
</comment>
<dbReference type="EMBL" id="CP063304">
    <property type="protein sequence ID" value="QOV20003.1"/>
    <property type="molecule type" value="Genomic_DNA"/>
</dbReference>
<evidence type="ECO:0000313" key="5">
    <source>
        <dbReference type="Proteomes" id="UP000593601"/>
    </source>
</evidence>
<protein>
    <recommendedName>
        <fullName evidence="2">Phosphoesterase</fullName>
        <ecNumber evidence="2">3.1.4.-</ecNumber>
    </recommendedName>
</protein>
<dbReference type="GO" id="GO:0016787">
    <property type="term" value="F:hydrolase activity"/>
    <property type="evidence" value="ECO:0007669"/>
    <property type="project" value="UniProtKB-UniRule"/>
</dbReference>
<keyword evidence="5" id="KW-1185">Reference proteome</keyword>
<evidence type="ECO:0000313" key="4">
    <source>
        <dbReference type="EMBL" id="QOV20003.1"/>
    </source>
</evidence>
<evidence type="ECO:0000259" key="3">
    <source>
        <dbReference type="Pfam" id="PF12850"/>
    </source>
</evidence>
<dbReference type="InterPro" id="IPR024654">
    <property type="entry name" value="Calcineurin-like_PHP_lpxH"/>
</dbReference>
<dbReference type="Pfam" id="PF12850">
    <property type="entry name" value="Metallophos_2"/>
    <property type="match status" value="1"/>
</dbReference>
<dbReference type="NCBIfam" id="TIGR00040">
    <property type="entry name" value="yfcE"/>
    <property type="match status" value="1"/>
</dbReference>
<dbReference type="NCBIfam" id="NF006988">
    <property type="entry name" value="PRK09453.1"/>
    <property type="match status" value="1"/>
</dbReference>
<dbReference type="EC" id="3.1.4.-" evidence="2"/>
<dbReference type="GO" id="GO:0046872">
    <property type="term" value="F:metal ion binding"/>
    <property type="evidence" value="ECO:0007669"/>
    <property type="project" value="UniProtKB-KW"/>
</dbReference>
<organism evidence="4 5">
    <name type="scientific">Blautia liquoris</name>
    <dbReference type="NCBI Taxonomy" id="2779518"/>
    <lineage>
        <taxon>Bacteria</taxon>
        <taxon>Bacillati</taxon>
        <taxon>Bacillota</taxon>
        <taxon>Clostridia</taxon>
        <taxon>Lachnospirales</taxon>
        <taxon>Lachnospiraceae</taxon>
        <taxon>Blautia</taxon>
    </lineage>
</organism>
<dbReference type="PANTHER" id="PTHR11124">
    <property type="entry name" value="VACUOLAR SORTING PROTEIN VPS29"/>
    <property type="match status" value="1"/>
</dbReference>
<dbReference type="RefSeq" id="WP_193736323.1">
    <property type="nucleotide sequence ID" value="NZ_CP063304.1"/>
</dbReference>
<reference evidence="4 5" key="1">
    <citation type="submission" date="2020-10" db="EMBL/GenBank/DDBJ databases">
        <title>Blautia liquoris sp.nov., isolated from the mud in a fermentation cellar used for the production of Chinese strong-flavoured liquor.</title>
        <authorList>
            <person name="Lu L."/>
        </authorList>
    </citation>
    <scope>NUCLEOTIDE SEQUENCE [LARGE SCALE GENOMIC DNA]</scope>
    <source>
        <strain evidence="4 5">LZLJ-3</strain>
    </source>
</reference>
<dbReference type="InterPro" id="IPR041802">
    <property type="entry name" value="MPP_YfcE"/>
</dbReference>
<name>A0A7M2RI39_9FIRM</name>
<dbReference type="InterPro" id="IPR000979">
    <property type="entry name" value="Phosphodiesterase_MJ0936/Vps29"/>
</dbReference>
<proteinExistence type="inferred from homology"/>
<dbReference type="KEGG" id="bliq:INP51_03305"/>
<feature type="domain" description="Calcineurin-like phosphoesterase" evidence="3">
    <location>
        <begin position="1"/>
        <end position="161"/>
    </location>
</feature>
<dbReference type="Gene3D" id="3.60.21.10">
    <property type="match status" value="1"/>
</dbReference>
<dbReference type="InterPro" id="IPR029052">
    <property type="entry name" value="Metallo-depent_PP-like"/>
</dbReference>
<sequence length="180" mass="20543">MKYMIASDIHGSAYYCRKMLDAYKKEKADRLVLLGDLLYHGPRNDLPKDYAPKQVIAMLNENKHDILAIRGNCDAEVDQMVLEFPIMADYGVLIDEGKTFYLSHGHIYNEEHMPPLQKGDVFLYGHTHILRAEDKDGQVYLNPGSVSLPKEGNVPSYAVLDHGTFSIRDFDENTIRQLEI</sequence>
<keyword evidence="2" id="KW-0479">Metal-binding</keyword>
<accession>A0A7M2RI39</accession>
<comment type="cofactor">
    <cofactor evidence="2">
        <name>a divalent metal cation</name>
        <dbReference type="ChEBI" id="CHEBI:60240"/>
    </cofactor>
</comment>
<keyword evidence="4" id="KW-0378">Hydrolase</keyword>
<evidence type="ECO:0000256" key="1">
    <source>
        <dbReference type="ARBA" id="ARBA00008950"/>
    </source>
</evidence>